<dbReference type="PROSITE" id="PS00191">
    <property type="entry name" value="CYTOCHROME_B5_1"/>
    <property type="match status" value="1"/>
</dbReference>
<name>A0A4S4KLR1_9APHY</name>
<comment type="similarity">
    <text evidence="12 13">Belongs to the cytochrome b5 family.</text>
</comment>
<keyword evidence="9 13" id="KW-0408">Iron</keyword>
<dbReference type="EMBL" id="SGPJ01000158">
    <property type="protein sequence ID" value="THG97619.1"/>
    <property type="molecule type" value="Genomic_DNA"/>
</dbReference>
<dbReference type="PANTHER" id="PTHR19359">
    <property type="entry name" value="CYTOCHROME B5"/>
    <property type="match status" value="1"/>
</dbReference>
<keyword evidence="16" id="KW-1185">Reference proteome</keyword>
<evidence type="ECO:0000256" key="9">
    <source>
        <dbReference type="ARBA" id="ARBA00023004"/>
    </source>
</evidence>
<evidence type="ECO:0000256" key="6">
    <source>
        <dbReference type="ARBA" id="ARBA00022824"/>
    </source>
</evidence>
<evidence type="ECO:0000256" key="11">
    <source>
        <dbReference type="ARBA" id="ARBA00037877"/>
    </source>
</evidence>
<organism evidence="15 16">
    <name type="scientific">Hermanssonia centrifuga</name>
    <dbReference type="NCBI Taxonomy" id="98765"/>
    <lineage>
        <taxon>Eukaryota</taxon>
        <taxon>Fungi</taxon>
        <taxon>Dikarya</taxon>
        <taxon>Basidiomycota</taxon>
        <taxon>Agaricomycotina</taxon>
        <taxon>Agaricomycetes</taxon>
        <taxon>Polyporales</taxon>
        <taxon>Meruliaceae</taxon>
        <taxon>Hermanssonia</taxon>
    </lineage>
</organism>
<dbReference type="GO" id="GO:0005789">
    <property type="term" value="C:endoplasmic reticulum membrane"/>
    <property type="evidence" value="ECO:0007669"/>
    <property type="project" value="UniProtKB-SubCell"/>
</dbReference>
<dbReference type="InterPro" id="IPR050668">
    <property type="entry name" value="Cytochrome_b5"/>
</dbReference>
<dbReference type="InterPro" id="IPR011012">
    <property type="entry name" value="Longin-like_dom_sf"/>
</dbReference>
<dbReference type="FunFam" id="3.10.120.10:FF:000002">
    <property type="entry name" value="Cytochrome b5 type B"/>
    <property type="match status" value="1"/>
</dbReference>
<keyword evidence="5 13" id="KW-0479">Metal-binding</keyword>
<dbReference type="InterPro" id="IPR001199">
    <property type="entry name" value="Cyt_B5-like_heme/steroid-bd"/>
</dbReference>
<dbReference type="InterPro" id="IPR006722">
    <property type="entry name" value="Sedlin"/>
</dbReference>
<feature type="domain" description="Cytochrome b5 heme-binding" evidence="14">
    <location>
        <begin position="3"/>
        <end position="79"/>
    </location>
</feature>
<evidence type="ECO:0000256" key="5">
    <source>
        <dbReference type="ARBA" id="ARBA00022723"/>
    </source>
</evidence>
<keyword evidence="4" id="KW-0812">Transmembrane</keyword>
<keyword evidence="6" id="KW-0256">Endoplasmic reticulum</keyword>
<evidence type="ECO:0000256" key="13">
    <source>
        <dbReference type="RuleBase" id="RU362121"/>
    </source>
</evidence>
<dbReference type="AlphaFoldDB" id="A0A4S4KLR1"/>
<dbReference type="InterPro" id="IPR018506">
    <property type="entry name" value="Cyt_B5_heme-BS"/>
</dbReference>
<dbReference type="GO" id="GO:0046872">
    <property type="term" value="F:metal ion binding"/>
    <property type="evidence" value="ECO:0007669"/>
    <property type="project" value="UniProtKB-UniRule"/>
</dbReference>
<dbReference type="InterPro" id="IPR036400">
    <property type="entry name" value="Cyt_B5-like_heme/steroid_sf"/>
</dbReference>
<evidence type="ECO:0000256" key="1">
    <source>
        <dbReference type="ARBA" id="ARBA00004131"/>
    </source>
</evidence>
<evidence type="ECO:0000256" key="3">
    <source>
        <dbReference type="ARBA" id="ARBA00022617"/>
    </source>
</evidence>
<dbReference type="SMART" id="SM01117">
    <property type="entry name" value="Cyt-b5"/>
    <property type="match status" value="1"/>
</dbReference>
<proteinExistence type="inferred from homology"/>
<evidence type="ECO:0000259" key="14">
    <source>
        <dbReference type="PROSITE" id="PS50255"/>
    </source>
</evidence>
<dbReference type="Pfam" id="PF00173">
    <property type="entry name" value="Cyt-b5"/>
    <property type="match status" value="1"/>
</dbReference>
<dbReference type="PRINTS" id="PR00363">
    <property type="entry name" value="CYTOCHROMEB5"/>
</dbReference>
<evidence type="ECO:0000256" key="2">
    <source>
        <dbReference type="ARBA" id="ARBA00022448"/>
    </source>
</evidence>
<protein>
    <recommendedName>
        <fullName evidence="14">Cytochrome b5 heme-binding domain-containing protein</fullName>
    </recommendedName>
</protein>
<keyword evidence="10" id="KW-0472">Membrane</keyword>
<keyword evidence="2" id="KW-0813">Transport</keyword>
<evidence type="ECO:0000256" key="4">
    <source>
        <dbReference type="ARBA" id="ARBA00022692"/>
    </source>
</evidence>
<reference evidence="15 16" key="1">
    <citation type="submission" date="2019-02" db="EMBL/GenBank/DDBJ databases">
        <title>Genome sequencing of the rare red list fungi Phlebia centrifuga.</title>
        <authorList>
            <person name="Buettner E."/>
            <person name="Kellner H."/>
        </authorList>
    </citation>
    <scope>NUCLEOTIDE SEQUENCE [LARGE SCALE GENOMIC DNA]</scope>
    <source>
        <strain evidence="15 16">DSM 108282</strain>
    </source>
</reference>
<keyword evidence="8" id="KW-0249">Electron transport</keyword>
<keyword evidence="7" id="KW-0492">Microsome</keyword>
<evidence type="ECO:0000313" key="15">
    <source>
        <dbReference type="EMBL" id="THG97619.1"/>
    </source>
</evidence>
<sequence>MASKIVTFDELKANSTKDSLYILLHEKVYNVTKFLDEHPGGDEVILAEAGKDATEAFEDVGHSDEARALLPDMLVGEFEKGGELKVKTADVIEERTFNPVSKDVAVYGYMTPLKVKIIIALELSDTVVKDADVITIFKALHTAYRRSVANPFLRLNVPMDSAIDHTVLVSAGSAQWKGFKRRVDEIGRAAGATVSTS</sequence>
<dbReference type="Gene3D" id="3.10.120.10">
    <property type="entry name" value="Cytochrome b5-like heme/steroid binding domain"/>
    <property type="match status" value="1"/>
</dbReference>
<dbReference type="SUPFAM" id="SSF55856">
    <property type="entry name" value="Cytochrome b5-like heme/steroid binding domain"/>
    <property type="match status" value="1"/>
</dbReference>
<dbReference type="PROSITE" id="PS50255">
    <property type="entry name" value="CYTOCHROME_B5_2"/>
    <property type="match status" value="1"/>
</dbReference>
<dbReference type="GO" id="GO:0020037">
    <property type="term" value="F:heme binding"/>
    <property type="evidence" value="ECO:0007669"/>
    <property type="project" value="UniProtKB-UniRule"/>
</dbReference>
<evidence type="ECO:0000313" key="16">
    <source>
        <dbReference type="Proteomes" id="UP000309038"/>
    </source>
</evidence>
<keyword evidence="3 13" id="KW-0349">Heme</keyword>
<evidence type="ECO:0000256" key="8">
    <source>
        <dbReference type="ARBA" id="ARBA00022982"/>
    </source>
</evidence>
<gene>
    <name evidence="15" type="ORF">EW026_g4414</name>
</gene>
<dbReference type="Proteomes" id="UP000309038">
    <property type="component" value="Unassembled WGS sequence"/>
</dbReference>
<dbReference type="Pfam" id="PF04628">
    <property type="entry name" value="Sedlin_N"/>
    <property type="match status" value="1"/>
</dbReference>
<accession>A0A4S4KLR1</accession>
<evidence type="ECO:0000256" key="12">
    <source>
        <dbReference type="ARBA" id="ARBA00038168"/>
    </source>
</evidence>
<dbReference type="SUPFAM" id="SSF64356">
    <property type="entry name" value="SNARE-like"/>
    <property type="match status" value="1"/>
</dbReference>
<dbReference type="GO" id="GO:0006888">
    <property type="term" value="P:endoplasmic reticulum to Golgi vesicle-mediated transport"/>
    <property type="evidence" value="ECO:0007669"/>
    <property type="project" value="InterPro"/>
</dbReference>
<evidence type="ECO:0000256" key="10">
    <source>
        <dbReference type="ARBA" id="ARBA00023136"/>
    </source>
</evidence>
<comment type="subcellular location">
    <subcellularLocation>
        <location evidence="1">Endoplasmic reticulum membrane</location>
        <topology evidence="1">Single-pass membrane protein</topology>
        <orientation evidence="1">Cytoplasmic side</orientation>
    </subcellularLocation>
    <subcellularLocation>
        <location evidence="11">Microsome membrane</location>
        <topology evidence="11">Single-pass membrane protein</topology>
        <orientation evidence="11">Cytoplasmic side</orientation>
    </subcellularLocation>
</comment>
<comment type="caution">
    <text evidence="15">The sequence shown here is derived from an EMBL/GenBank/DDBJ whole genome shotgun (WGS) entry which is preliminary data.</text>
</comment>
<dbReference type="PANTHER" id="PTHR19359:SF150">
    <property type="entry name" value="CYTOCHROME B5"/>
    <property type="match status" value="1"/>
</dbReference>
<dbReference type="Gene3D" id="3.30.450.70">
    <property type="match status" value="1"/>
</dbReference>
<evidence type="ECO:0000256" key="7">
    <source>
        <dbReference type="ARBA" id="ARBA00022848"/>
    </source>
</evidence>